<keyword evidence="2" id="KW-1185">Reference proteome</keyword>
<accession>A0ACC2PVF1</accession>
<name>A0ACC2PVF1_9HYME</name>
<feature type="non-terminal residue" evidence="1">
    <location>
        <position position="1"/>
    </location>
</feature>
<protein>
    <submittedName>
        <fullName evidence="1">Uncharacterized protein</fullName>
    </submittedName>
</protein>
<gene>
    <name evidence="1" type="ORF">QAD02_023063</name>
</gene>
<reference evidence="1" key="1">
    <citation type="submission" date="2023-04" db="EMBL/GenBank/DDBJ databases">
        <title>A chromosome-level genome assembly of the parasitoid wasp Eretmocerus hayati.</title>
        <authorList>
            <person name="Zhong Y."/>
            <person name="Liu S."/>
            <person name="Liu Y."/>
        </authorList>
    </citation>
    <scope>NUCLEOTIDE SEQUENCE</scope>
    <source>
        <strain evidence="1">ZJU_SS_LIU_2023</strain>
    </source>
</reference>
<comment type="caution">
    <text evidence="1">The sequence shown here is derived from an EMBL/GenBank/DDBJ whole genome shotgun (WGS) entry which is preliminary data.</text>
</comment>
<feature type="non-terminal residue" evidence="1">
    <location>
        <position position="169"/>
    </location>
</feature>
<proteinExistence type="predicted"/>
<dbReference type="Proteomes" id="UP001239111">
    <property type="component" value="Chromosome 1"/>
</dbReference>
<organism evidence="1 2">
    <name type="scientific">Eretmocerus hayati</name>
    <dbReference type="NCBI Taxonomy" id="131215"/>
    <lineage>
        <taxon>Eukaryota</taxon>
        <taxon>Metazoa</taxon>
        <taxon>Ecdysozoa</taxon>
        <taxon>Arthropoda</taxon>
        <taxon>Hexapoda</taxon>
        <taxon>Insecta</taxon>
        <taxon>Pterygota</taxon>
        <taxon>Neoptera</taxon>
        <taxon>Endopterygota</taxon>
        <taxon>Hymenoptera</taxon>
        <taxon>Apocrita</taxon>
        <taxon>Proctotrupomorpha</taxon>
        <taxon>Chalcidoidea</taxon>
        <taxon>Aphelinidae</taxon>
        <taxon>Aphelininae</taxon>
        <taxon>Eretmocerus</taxon>
    </lineage>
</organism>
<evidence type="ECO:0000313" key="2">
    <source>
        <dbReference type="Proteomes" id="UP001239111"/>
    </source>
</evidence>
<dbReference type="EMBL" id="CM056741">
    <property type="protein sequence ID" value="KAJ8687269.1"/>
    <property type="molecule type" value="Genomic_DNA"/>
</dbReference>
<sequence>SDFEPQCHVFRTKRLRKPRPCHLCHQPVIKQASCCRVCKYICHKACEDKVSRRKFQTSLLPLHQEKSIIHLGARFRDTSQQIHKQWQADPARAFPTVGNVGNVIGNATATTAATSNDASGAGAQQQQQQQQQQPQPQTTVSMTTGDAVSCSPNSTPSPSPSPTSSQTAT</sequence>
<evidence type="ECO:0000313" key="1">
    <source>
        <dbReference type="EMBL" id="KAJ8687269.1"/>
    </source>
</evidence>